<gene>
    <name evidence="2" type="ORF">B9Z19DRAFT_1156182</name>
</gene>
<evidence type="ECO:0000313" key="3">
    <source>
        <dbReference type="Proteomes" id="UP000244722"/>
    </source>
</evidence>
<sequence length="198" mass="22150">MVFSELSVVGNCGCARCLRTYSRRQYFVPHYSICRRLARYNPLRGLVDSAFEGCAFRLKRKTAFILNRSNTSTRMHSRNDWTNLRAQNAHAARIAPEGKNAGRRHVNFWNDYHVGNSDAGGGSTCGGVGNLVGKSLICRATVLAILQQNNRRGAGDSSRSRMGGPTDQMQRRQLSLDRNGQKQEQCWQNVCPHCIGKC</sequence>
<dbReference type="Proteomes" id="UP000244722">
    <property type="component" value="Unassembled WGS sequence"/>
</dbReference>
<dbReference type="EMBL" id="NESQ01000263">
    <property type="protein sequence ID" value="PUU74887.1"/>
    <property type="molecule type" value="Genomic_DNA"/>
</dbReference>
<protein>
    <submittedName>
        <fullName evidence="2">Uncharacterized protein</fullName>
    </submittedName>
</protein>
<dbReference type="AlphaFoldDB" id="A0A2T6ZHB6"/>
<evidence type="ECO:0000313" key="2">
    <source>
        <dbReference type="EMBL" id="PUU74887.1"/>
    </source>
</evidence>
<proteinExistence type="predicted"/>
<feature type="region of interest" description="Disordered" evidence="1">
    <location>
        <begin position="150"/>
        <end position="174"/>
    </location>
</feature>
<organism evidence="2 3">
    <name type="scientific">Tuber borchii</name>
    <name type="common">White truffle</name>
    <dbReference type="NCBI Taxonomy" id="42251"/>
    <lineage>
        <taxon>Eukaryota</taxon>
        <taxon>Fungi</taxon>
        <taxon>Dikarya</taxon>
        <taxon>Ascomycota</taxon>
        <taxon>Pezizomycotina</taxon>
        <taxon>Pezizomycetes</taxon>
        <taxon>Pezizales</taxon>
        <taxon>Tuberaceae</taxon>
        <taxon>Tuber</taxon>
    </lineage>
</organism>
<evidence type="ECO:0000256" key="1">
    <source>
        <dbReference type="SAM" id="MobiDB-lite"/>
    </source>
</evidence>
<keyword evidence="3" id="KW-1185">Reference proteome</keyword>
<reference evidence="2 3" key="1">
    <citation type="submission" date="2017-04" db="EMBL/GenBank/DDBJ databases">
        <title>Draft genome sequence of Tuber borchii Vittad., a whitish edible truffle.</title>
        <authorList>
            <consortium name="DOE Joint Genome Institute"/>
            <person name="Murat C."/>
            <person name="Kuo A."/>
            <person name="Barry K.W."/>
            <person name="Clum A."/>
            <person name="Dockter R.B."/>
            <person name="Fauchery L."/>
            <person name="Iotti M."/>
            <person name="Kohler A."/>
            <person name="Labutti K."/>
            <person name="Lindquist E.A."/>
            <person name="Lipzen A."/>
            <person name="Ohm R.A."/>
            <person name="Wang M."/>
            <person name="Grigoriev I.V."/>
            <person name="Zambonelli A."/>
            <person name="Martin F.M."/>
        </authorList>
    </citation>
    <scope>NUCLEOTIDE SEQUENCE [LARGE SCALE GENOMIC DNA]</scope>
    <source>
        <strain evidence="2 3">Tbo3840</strain>
    </source>
</reference>
<accession>A0A2T6ZHB6</accession>
<comment type="caution">
    <text evidence="2">The sequence shown here is derived from an EMBL/GenBank/DDBJ whole genome shotgun (WGS) entry which is preliminary data.</text>
</comment>
<name>A0A2T6ZHB6_TUBBO</name>